<reference evidence="5" key="1">
    <citation type="submission" date="2025-08" db="UniProtKB">
        <authorList>
            <consortium name="RefSeq"/>
        </authorList>
    </citation>
    <scope>IDENTIFICATION</scope>
    <source>
        <strain evidence="5">OHB3-1</strain>
    </source>
</reference>
<keyword evidence="4" id="KW-1185">Reference proteome</keyword>
<dbReference type="GeneID" id="111024284"/>
<dbReference type="RefSeq" id="XP_022157623.1">
    <property type="nucleotide sequence ID" value="XM_022301931.1"/>
</dbReference>
<accession>A0A6J1DTU6</accession>
<dbReference type="SUPFAM" id="SSF50382">
    <property type="entry name" value="Agglutinin"/>
    <property type="match status" value="2"/>
</dbReference>
<dbReference type="OrthoDB" id="4948898at2759"/>
<dbReference type="PANTHER" id="PTHR39244">
    <property type="entry name" value="NATTERIN-4"/>
    <property type="match status" value="1"/>
</dbReference>
<dbReference type="CDD" id="cd20216">
    <property type="entry name" value="PFM_HFR-2-like"/>
    <property type="match status" value="1"/>
</dbReference>
<evidence type="ECO:0000259" key="3">
    <source>
        <dbReference type="SMART" id="SM00791"/>
    </source>
</evidence>
<protein>
    <submittedName>
        <fullName evidence="5">Uncharacterized protein LOC111024284</fullName>
    </submittedName>
</protein>
<dbReference type="Pfam" id="PF01117">
    <property type="entry name" value="Aerolysin"/>
    <property type="match status" value="1"/>
</dbReference>
<dbReference type="InterPro" id="IPR053237">
    <property type="entry name" value="Natterin_C"/>
</dbReference>
<evidence type="ECO:0000313" key="4">
    <source>
        <dbReference type="Proteomes" id="UP000504603"/>
    </source>
</evidence>
<evidence type="ECO:0000256" key="2">
    <source>
        <dbReference type="ARBA" id="ARBA00023157"/>
    </source>
</evidence>
<evidence type="ECO:0000256" key="1">
    <source>
        <dbReference type="ARBA" id="ARBA00009831"/>
    </source>
</evidence>
<dbReference type="Gene3D" id="2.170.15.10">
    <property type="entry name" value="Proaerolysin, chain A, domain 3"/>
    <property type="match status" value="1"/>
</dbReference>
<dbReference type="PANTHER" id="PTHR39244:SF5">
    <property type="entry name" value="NATTERIN-3-LIKE"/>
    <property type="match status" value="1"/>
</dbReference>
<comment type="similarity">
    <text evidence="1">Belongs to the aerolysin family.</text>
</comment>
<feature type="domain" description="Agglutinin" evidence="3">
    <location>
        <begin position="190"/>
        <end position="322"/>
    </location>
</feature>
<dbReference type="Gene3D" id="2.80.10.50">
    <property type="match status" value="2"/>
</dbReference>
<dbReference type="SMART" id="SM00791">
    <property type="entry name" value="Agglutinin"/>
    <property type="match status" value="2"/>
</dbReference>
<evidence type="ECO:0000313" key="5">
    <source>
        <dbReference type="RefSeq" id="XP_022157623.1"/>
    </source>
</evidence>
<name>A0A6J1DTU6_MOMCH</name>
<dbReference type="InterPro" id="IPR008998">
    <property type="entry name" value="Agglutinin"/>
</dbReference>
<dbReference type="InterPro" id="IPR055267">
    <property type="entry name" value="Aerolysin-like_C"/>
</dbReference>
<dbReference type="SUPFAM" id="SSF56973">
    <property type="entry name" value="Aerolisin/ETX pore-forming domain"/>
    <property type="match status" value="1"/>
</dbReference>
<gene>
    <name evidence="5" type="primary">LOC111024284</name>
</gene>
<dbReference type="AlphaFoldDB" id="A0A6J1DTU6"/>
<dbReference type="KEGG" id="mcha:111024284"/>
<dbReference type="InterPro" id="IPR036242">
    <property type="entry name" value="Agglutinin_dom_sf"/>
</dbReference>
<feature type="domain" description="Agglutinin" evidence="3">
    <location>
        <begin position="34"/>
        <end position="184"/>
    </location>
</feature>
<sequence>MLDGVFAMAAEEGAREADYRRRMEEEEKNYVAGNKFPRRFAIKSSHNDKYLRYINYDSNESFDGVLQFTGGRMISPYTKFEFVHSNVKGCFHIRCCYNNRYLVRRDEKSSYIVATASDPVNDPSDWRCTLYEPLYDSKNKGHQLRHYQLSKLVYIYNSPEVPEIPNAANPQGKQDSKQAFYTIVDWDSIFILPKYVILKGTNGQYLEFNWENLLQCAGSNAKDSSIVYEILPTKDGNIRMKHATSSVLWFRGRRNWIIAKIIDANTNDPNALFWPFKVQDNIVAFRNLGNDRFCVRSTSTYTDCLNADASLLSSLAHMEVEEPVVSRTIDMLRYKLNDATIYDQKVLSMAKGDAINKTKEIDTVTFKFYYEKKMKTTWSATLSSKIGLTTKFKLNGIPIIGSGSIEISTELGTEYSWGKTDKHKSIIELTYPVTVPPMSRVEISAVVKQGMCKVPFTYRRNDVFYNGRTVTSYYSDGLFTGVNSYDYEFSSRAVPMESPQG</sequence>
<proteinExistence type="inferred from homology"/>
<dbReference type="Proteomes" id="UP000504603">
    <property type="component" value="Unplaced"/>
</dbReference>
<keyword evidence="2" id="KW-1015">Disulfide bond</keyword>
<organism evidence="4 5">
    <name type="scientific">Momordica charantia</name>
    <name type="common">Bitter gourd</name>
    <name type="synonym">Balsam pear</name>
    <dbReference type="NCBI Taxonomy" id="3673"/>
    <lineage>
        <taxon>Eukaryota</taxon>
        <taxon>Viridiplantae</taxon>
        <taxon>Streptophyta</taxon>
        <taxon>Embryophyta</taxon>
        <taxon>Tracheophyta</taxon>
        <taxon>Spermatophyta</taxon>
        <taxon>Magnoliopsida</taxon>
        <taxon>eudicotyledons</taxon>
        <taxon>Gunneridae</taxon>
        <taxon>Pentapetalae</taxon>
        <taxon>rosids</taxon>
        <taxon>fabids</taxon>
        <taxon>Cucurbitales</taxon>
        <taxon>Cucurbitaceae</taxon>
        <taxon>Momordiceae</taxon>
        <taxon>Momordica</taxon>
    </lineage>
</organism>
<dbReference type="Pfam" id="PF07468">
    <property type="entry name" value="Agglutinin"/>
    <property type="match status" value="2"/>
</dbReference>